<dbReference type="HOGENOM" id="CLU_003827_6_2_1"/>
<reference evidence="8" key="2">
    <citation type="submission" date="2012-08" db="EMBL/GenBank/DDBJ databases">
        <title>Genome sequence of Kazachstania naganishii.</title>
        <authorList>
            <person name="Gordon J.L."/>
            <person name="Armisen D."/>
            <person name="Proux-Wera E."/>
            <person name="OhEigeartaigh S.S."/>
            <person name="Byrne K.P."/>
            <person name="Wolfe K.H."/>
        </authorList>
    </citation>
    <scope>NUCLEOTIDE SEQUENCE [LARGE SCALE GENOMIC DNA]</scope>
    <source>
        <strain evidence="8">ATCC MYA-139 / BCRC 22969 / CBS 8797 / CCRC 22969 / KCTC 17520 / NBRC 10181 / NCYC 3082</strain>
    </source>
</reference>
<evidence type="ECO:0000256" key="6">
    <source>
        <dbReference type="PIRSR" id="PIRSR601834-1"/>
    </source>
</evidence>
<feature type="binding site" evidence="6">
    <location>
        <position position="150"/>
    </location>
    <ligand>
        <name>FAD</name>
        <dbReference type="ChEBI" id="CHEBI:57692"/>
    </ligand>
</feature>
<accession>J7S4R6</accession>
<dbReference type="SUPFAM" id="SSF52343">
    <property type="entry name" value="Ferredoxin reductase-like, C-terminal NADP-linked domain"/>
    <property type="match status" value="1"/>
</dbReference>
<keyword evidence="8" id="KW-1185">Reference proteome</keyword>
<dbReference type="Gene3D" id="3.40.50.80">
    <property type="entry name" value="Nucleotide-binding domain of ferredoxin-NADP reductase (FNR) module"/>
    <property type="match status" value="1"/>
</dbReference>
<keyword evidence="4 6" id="KW-0274">FAD</keyword>
<evidence type="ECO:0000256" key="3">
    <source>
        <dbReference type="ARBA" id="ARBA00022630"/>
    </source>
</evidence>
<organism evidence="7 8">
    <name type="scientific">Huiozyma naganishii (strain ATCC MYA-139 / BCRC 22969 / CBS 8797 / KCTC 17520 / NBRC 10181 / NCYC 3082 / Yp74L-3)</name>
    <name type="common">Yeast</name>
    <name type="synonym">Kazachstania naganishii</name>
    <dbReference type="NCBI Taxonomy" id="1071383"/>
    <lineage>
        <taxon>Eukaryota</taxon>
        <taxon>Fungi</taxon>
        <taxon>Dikarya</taxon>
        <taxon>Ascomycota</taxon>
        <taxon>Saccharomycotina</taxon>
        <taxon>Saccharomycetes</taxon>
        <taxon>Saccharomycetales</taxon>
        <taxon>Saccharomycetaceae</taxon>
        <taxon>Huiozyma</taxon>
    </lineage>
</organism>
<dbReference type="PANTHER" id="PTHR19370:SF189">
    <property type="entry name" value="CYTOCHROME C MITOCHONDRIAL IMPORT FACTOR CYC2"/>
    <property type="match status" value="1"/>
</dbReference>
<gene>
    <name evidence="7" type="primary">KNAG0B03090</name>
    <name evidence="7" type="ordered locus">KNAG_0B03090</name>
</gene>
<feature type="binding site" evidence="6">
    <location>
        <position position="117"/>
    </location>
    <ligand>
        <name>FAD</name>
        <dbReference type="ChEBI" id="CHEBI:57692"/>
    </ligand>
</feature>
<dbReference type="Proteomes" id="UP000006310">
    <property type="component" value="Chromosome 2"/>
</dbReference>
<dbReference type="OrthoDB" id="432685at2759"/>
<dbReference type="GO" id="GO:0007006">
    <property type="term" value="P:mitochondrial membrane organization"/>
    <property type="evidence" value="ECO:0007669"/>
    <property type="project" value="EnsemblFungi"/>
</dbReference>
<dbReference type="eggNOG" id="KOG0534">
    <property type="taxonomic scope" value="Eukaryota"/>
</dbReference>
<dbReference type="KEGG" id="kng:KNAG_0B03090"/>
<evidence type="ECO:0000256" key="1">
    <source>
        <dbReference type="ARBA" id="ARBA00001974"/>
    </source>
</evidence>
<dbReference type="GO" id="GO:0016491">
    <property type="term" value="F:oxidoreductase activity"/>
    <property type="evidence" value="ECO:0007669"/>
    <property type="project" value="UniProtKB-KW"/>
</dbReference>
<proteinExistence type="inferred from homology"/>
<evidence type="ECO:0000313" key="7">
    <source>
        <dbReference type="EMBL" id="CCK68751.1"/>
    </source>
</evidence>
<dbReference type="GO" id="GO:0005743">
    <property type="term" value="C:mitochondrial inner membrane"/>
    <property type="evidence" value="ECO:0007669"/>
    <property type="project" value="EnsemblFungi"/>
</dbReference>
<sequence length="321" mass="36954">MSFPRSVFNTQFKRLYSFFPRRIPTKNRSKYLVTISGVTVAGAYFYIENKRRPKYPVELCPEYFTKYKITKRIDIDRHHYLLELTPLIPQANNIWEQVNARKLWSVEVKQPELMVVRNYTPLPLKFTEDDTLKQLEAGQNNHGKLIFYMKNYDEGEVAKWIRSLPQNHQVDIRGPFVEYEIPKGVNVINFFTAGTGLVSALQVMLNTSAPYTSTMHVFHSCKQSKELGPLFGILQDLQKNNPFFTYTMFDSSKHTDIRSQWKTFELLVPSATKIRGGVSLVCGPEDYITAIAGRKLVPLQGPIGGILKQKGWTNDNAFKLS</sequence>
<dbReference type="InterPro" id="IPR001834">
    <property type="entry name" value="CBR-like"/>
</dbReference>
<feature type="binding site" evidence="6">
    <location>
        <position position="157"/>
    </location>
    <ligand>
        <name>FAD</name>
        <dbReference type="ChEBI" id="CHEBI:57692"/>
    </ligand>
</feature>
<dbReference type="InterPro" id="IPR017938">
    <property type="entry name" value="Riboflavin_synthase-like_b-brl"/>
</dbReference>
<dbReference type="Gene3D" id="2.40.30.10">
    <property type="entry name" value="Translation factors"/>
    <property type="match status" value="1"/>
</dbReference>
<name>J7S4R6_HUIN7</name>
<keyword evidence="5" id="KW-0560">Oxidoreductase</keyword>
<keyword evidence="3 6" id="KW-0285">Flavoprotein</keyword>
<feature type="binding site" evidence="6">
    <location>
        <position position="119"/>
    </location>
    <ligand>
        <name>FAD</name>
        <dbReference type="ChEBI" id="CHEBI:57692"/>
    </ligand>
</feature>
<dbReference type="InterPro" id="IPR039261">
    <property type="entry name" value="FNR_nucleotide-bd"/>
</dbReference>
<dbReference type="STRING" id="1071383.J7S4R6"/>
<dbReference type="PANTHER" id="PTHR19370">
    <property type="entry name" value="NADH-CYTOCHROME B5 REDUCTASE"/>
    <property type="match status" value="1"/>
</dbReference>
<comment type="similarity">
    <text evidence="2">Belongs to the flavoprotein pyridine nucleotide cytochrome reductase family.</text>
</comment>
<comment type="cofactor">
    <cofactor evidence="1 6">
        <name>FAD</name>
        <dbReference type="ChEBI" id="CHEBI:57692"/>
    </cofactor>
</comment>
<dbReference type="GeneID" id="34524401"/>
<dbReference type="OMA" id="VKQPEIM"/>
<evidence type="ECO:0000256" key="2">
    <source>
        <dbReference type="ARBA" id="ARBA00006105"/>
    </source>
</evidence>
<dbReference type="RefSeq" id="XP_022462997.1">
    <property type="nucleotide sequence ID" value="XM_022611605.1"/>
</dbReference>
<evidence type="ECO:0008006" key="9">
    <source>
        <dbReference type="Google" id="ProtNLM"/>
    </source>
</evidence>
<dbReference type="AlphaFoldDB" id="J7S4R6"/>
<dbReference type="SUPFAM" id="SSF63380">
    <property type="entry name" value="Riboflavin synthase domain-like"/>
    <property type="match status" value="1"/>
</dbReference>
<evidence type="ECO:0000256" key="5">
    <source>
        <dbReference type="ARBA" id="ARBA00023002"/>
    </source>
</evidence>
<protein>
    <recommendedName>
        <fullName evidence="9">FAD-binding FR-type domain-containing protein</fullName>
    </recommendedName>
</protein>
<reference evidence="7 8" key="1">
    <citation type="journal article" date="2011" name="Proc. Natl. Acad. Sci. U.S.A.">
        <title>Evolutionary erosion of yeast sex chromosomes by mating-type switching accidents.</title>
        <authorList>
            <person name="Gordon J.L."/>
            <person name="Armisen D."/>
            <person name="Proux-Wera E."/>
            <person name="Oheigeartaigh S.S."/>
            <person name="Byrne K.P."/>
            <person name="Wolfe K.H."/>
        </authorList>
    </citation>
    <scope>NUCLEOTIDE SEQUENCE [LARGE SCALE GENOMIC DNA]</scope>
    <source>
        <strain evidence="8">ATCC MYA-139 / BCRC 22969 / CBS 8797 / CCRC 22969 / KCTC 17520 / NBRC 10181 / NCYC 3082</strain>
    </source>
</reference>
<evidence type="ECO:0000313" key="8">
    <source>
        <dbReference type="Proteomes" id="UP000006310"/>
    </source>
</evidence>
<dbReference type="EMBL" id="HE978315">
    <property type="protein sequence ID" value="CCK68751.1"/>
    <property type="molecule type" value="Genomic_DNA"/>
</dbReference>
<evidence type="ECO:0000256" key="4">
    <source>
        <dbReference type="ARBA" id="ARBA00022827"/>
    </source>
</evidence>